<feature type="chain" id="PRO_5015134311" evidence="1">
    <location>
        <begin position="18"/>
        <end position="221"/>
    </location>
</feature>
<dbReference type="Proteomes" id="UP000243723">
    <property type="component" value="Unassembled WGS sequence"/>
</dbReference>
<dbReference type="PANTHER" id="PTHR38850">
    <property type="entry name" value="CERATO-PLATANIN"/>
    <property type="match status" value="1"/>
</dbReference>
<organism evidence="2 3">
    <name type="scientific">Elsinoe australis</name>
    <dbReference type="NCBI Taxonomy" id="40998"/>
    <lineage>
        <taxon>Eukaryota</taxon>
        <taxon>Fungi</taxon>
        <taxon>Dikarya</taxon>
        <taxon>Ascomycota</taxon>
        <taxon>Pezizomycotina</taxon>
        <taxon>Dothideomycetes</taxon>
        <taxon>Dothideomycetidae</taxon>
        <taxon>Myriangiales</taxon>
        <taxon>Elsinoaceae</taxon>
        <taxon>Elsinoe</taxon>
    </lineage>
</organism>
<evidence type="ECO:0000313" key="3">
    <source>
        <dbReference type="Proteomes" id="UP000243723"/>
    </source>
</evidence>
<accession>A0A2P8AE96</accession>
<reference evidence="2 3" key="1">
    <citation type="submission" date="2017-05" db="EMBL/GenBank/DDBJ databases">
        <title>Draft genome sequence of Elsinoe australis.</title>
        <authorList>
            <person name="Cheng Q."/>
        </authorList>
    </citation>
    <scope>NUCLEOTIDE SEQUENCE [LARGE SCALE GENOMIC DNA]</scope>
    <source>
        <strain evidence="2 3">NL1</strain>
    </source>
</reference>
<gene>
    <name evidence="2" type="ORF">B9Z65_6799</name>
</gene>
<name>A0A2P8AE96_9PEZI</name>
<keyword evidence="1" id="KW-0732">Signal</keyword>
<protein>
    <submittedName>
        <fullName evidence="2">Uncharacterized protein</fullName>
    </submittedName>
</protein>
<dbReference type="EMBL" id="NHZQ01000016">
    <property type="protein sequence ID" value="PSK58784.1"/>
    <property type="molecule type" value="Genomic_DNA"/>
</dbReference>
<proteinExistence type="predicted"/>
<feature type="signal peptide" evidence="1">
    <location>
        <begin position="1"/>
        <end position="17"/>
    </location>
</feature>
<dbReference type="PANTHER" id="PTHR38850:SF2">
    <property type="entry name" value="CERATO-PLATANIN"/>
    <property type="match status" value="1"/>
</dbReference>
<sequence length="221" mass="23083">MHAVLSTLAGLATLTAAATQSITGHTDWRGTIGVVGCEISTDDVSYFPSTGTCDSLCVKVKNPATGVELPLLKVGSSAGAYDVSWMAYVKLMGQGNNPDLAAASRAAYGGGSPMEVTEASMDQCLHLIKYEVNGEKKMPFMAKSPNFLVACQANQPNSWVAKNSVLLDFNDDCCLTGKNQTCTGDSYVTCQDGKQAGSAQDPTGLTVINTGIDGQKYACMG</sequence>
<dbReference type="AlphaFoldDB" id="A0A2P8AE96"/>
<comment type="caution">
    <text evidence="2">The sequence shown here is derived from an EMBL/GenBank/DDBJ whole genome shotgun (WGS) entry which is preliminary data.</text>
</comment>
<evidence type="ECO:0000256" key="1">
    <source>
        <dbReference type="SAM" id="SignalP"/>
    </source>
</evidence>
<dbReference type="STRING" id="40998.A0A2P8AE96"/>
<evidence type="ECO:0000313" key="2">
    <source>
        <dbReference type="EMBL" id="PSK58784.1"/>
    </source>
</evidence>
<keyword evidence="3" id="KW-1185">Reference proteome</keyword>
<dbReference type="OrthoDB" id="5370830at2759"/>